<protein>
    <submittedName>
        <fullName evidence="2">Uncharacterized protein conserved in bacteria</fullName>
    </submittedName>
</protein>
<dbReference type="InterPro" id="IPR052353">
    <property type="entry name" value="Benzoxazolinone_Detox_Enz"/>
</dbReference>
<dbReference type="PROSITE" id="PS51340">
    <property type="entry name" value="MOSC"/>
    <property type="match status" value="1"/>
</dbReference>
<name>W4QET2_9BACI</name>
<reference evidence="2" key="1">
    <citation type="journal article" date="2014" name="Genome Announc.">
        <title>Draft Genome Sequences of Three Alkaliphilic Bacillus Strains, Bacillus wakoensis JCM 9140T, Bacillus akibai JCM 9157T, and Bacillus hemicellulosilyticus JCM 9152T.</title>
        <authorList>
            <person name="Yuki M."/>
            <person name="Oshima K."/>
            <person name="Suda W."/>
            <person name="Oshida Y."/>
            <person name="Kitamura K."/>
            <person name="Iida T."/>
            <person name="Hattori M."/>
            <person name="Ohkuma M."/>
        </authorList>
    </citation>
    <scope>NUCLEOTIDE SEQUENCE [LARGE SCALE GENOMIC DNA]</scope>
    <source>
        <strain evidence="2">JCM 9152</strain>
    </source>
</reference>
<feature type="domain" description="MOSC" evidence="1">
    <location>
        <begin position="30"/>
        <end position="165"/>
    </location>
</feature>
<dbReference type="EMBL" id="BAUU01000012">
    <property type="protein sequence ID" value="GAE30605.1"/>
    <property type="molecule type" value="Genomic_DNA"/>
</dbReference>
<dbReference type="OrthoDB" id="9786134at2"/>
<dbReference type="GO" id="GO:0030151">
    <property type="term" value="F:molybdenum ion binding"/>
    <property type="evidence" value="ECO:0007669"/>
    <property type="project" value="InterPro"/>
</dbReference>
<dbReference type="Gene3D" id="2.40.33.20">
    <property type="entry name" value="PK beta-barrel domain-like"/>
    <property type="match status" value="1"/>
</dbReference>
<keyword evidence="3" id="KW-1185">Reference proteome</keyword>
<dbReference type="Pfam" id="PF03473">
    <property type="entry name" value="MOSC"/>
    <property type="match status" value="1"/>
</dbReference>
<dbReference type="PANTHER" id="PTHR30212">
    <property type="entry name" value="PROTEIN YIIM"/>
    <property type="match status" value="1"/>
</dbReference>
<sequence length="215" mass="24316">MNMIKSVNVGKVKVISDKSKKVTNSGIMKESIGNQDVFLFKHNLAGDEQADLINHGGVDKAVCIYPVDHLPYWENRYKQSFHYGAFGENVSIQGLTEELVCIGDQFLWGEAVVEVSQPRSPCFKVALKHGIKQLPLHIQETGYSGYYVRVIQEGVVSRESPFQLQKKGSQFTVAEVNTTTYCKETDEKKVNELLKCPMLSNAWKKTLMNKINRKK</sequence>
<dbReference type="RefSeq" id="WP_035343390.1">
    <property type="nucleotide sequence ID" value="NZ_BAUU01000012.1"/>
</dbReference>
<dbReference type="STRING" id="1236971.JCM9152_2017"/>
<organism evidence="2 3">
    <name type="scientific">Halalkalibacter hemicellulosilyticusJCM 9152</name>
    <dbReference type="NCBI Taxonomy" id="1236971"/>
    <lineage>
        <taxon>Bacteria</taxon>
        <taxon>Bacillati</taxon>
        <taxon>Bacillota</taxon>
        <taxon>Bacilli</taxon>
        <taxon>Bacillales</taxon>
        <taxon>Bacillaceae</taxon>
        <taxon>Halalkalibacter</taxon>
    </lineage>
</organism>
<dbReference type="GO" id="GO:0003824">
    <property type="term" value="F:catalytic activity"/>
    <property type="evidence" value="ECO:0007669"/>
    <property type="project" value="InterPro"/>
</dbReference>
<dbReference type="SUPFAM" id="SSF50800">
    <property type="entry name" value="PK beta-barrel domain-like"/>
    <property type="match status" value="1"/>
</dbReference>
<dbReference type="AlphaFoldDB" id="W4QET2"/>
<evidence type="ECO:0000313" key="3">
    <source>
        <dbReference type="Proteomes" id="UP000018895"/>
    </source>
</evidence>
<dbReference type="Proteomes" id="UP000018895">
    <property type="component" value="Unassembled WGS sequence"/>
</dbReference>
<dbReference type="Pfam" id="PF03475">
    <property type="entry name" value="YiiM_3-alpha"/>
    <property type="match status" value="1"/>
</dbReference>
<dbReference type="PANTHER" id="PTHR30212:SF4">
    <property type="entry name" value="MOSC DOMAIN-CONTAINING PROTEIN"/>
    <property type="match status" value="1"/>
</dbReference>
<dbReference type="GO" id="GO:0030170">
    <property type="term" value="F:pyridoxal phosphate binding"/>
    <property type="evidence" value="ECO:0007669"/>
    <property type="project" value="InterPro"/>
</dbReference>
<comment type="caution">
    <text evidence="2">The sequence shown here is derived from an EMBL/GenBank/DDBJ whole genome shotgun (WGS) entry which is preliminary data.</text>
</comment>
<accession>W4QET2</accession>
<dbReference type="InterPro" id="IPR005302">
    <property type="entry name" value="MoCF_Sase_C"/>
</dbReference>
<evidence type="ECO:0000313" key="2">
    <source>
        <dbReference type="EMBL" id="GAE30605.1"/>
    </source>
</evidence>
<evidence type="ECO:0000259" key="1">
    <source>
        <dbReference type="PROSITE" id="PS51340"/>
    </source>
</evidence>
<dbReference type="InterPro" id="IPR011037">
    <property type="entry name" value="Pyrv_Knase-like_insert_dom_sf"/>
</dbReference>
<gene>
    <name evidence="2" type="ORF">JCM9152_2017</name>
</gene>
<dbReference type="InterPro" id="IPR005163">
    <property type="entry name" value="Tri_helical_YiiM-like"/>
</dbReference>
<proteinExistence type="predicted"/>